<keyword evidence="1" id="KW-1133">Transmembrane helix</keyword>
<reference evidence="2" key="1">
    <citation type="submission" date="2019-11" db="EMBL/GenBank/DDBJ databases">
        <authorList>
            <person name="Li J."/>
        </authorList>
    </citation>
    <scope>NUCLEOTIDE SEQUENCE</scope>
    <source>
        <strain evidence="2">B6B</strain>
    </source>
</reference>
<gene>
    <name evidence="2" type="ORF">GH741_02990</name>
</gene>
<dbReference type="EMBL" id="WJNG01000002">
    <property type="protein sequence ID" value="MRH41637.1"/>
    <property type="molecule type" value="Genomic_DNA"/>
</dbReference>
<protein>
    <recommendedName>
        <fullName evidence="4">Histidine kinase</fullName>
    </recommendedName>
</protein>
<evidence type="ECO:0008006" key="4">
    <source>
        <dbReference type="Google" id="ProtNLM"/>
    </source>
</evidence>
<dbReference type="RefSeq" id="WP_153735273.1">
    <property type="nucleotide sequence ID" value="NZ_WJNG01000002.1"/>
</dbReference>
<keyword evidence="3" id="KW-1185">Reference proteome</keyword>
<evidence type="ECO:0000313" key="3">
    <source>
        <dbReference type="Proteomes" id="UP000799092"/>
    </source>
</evidence>
<organism evidence="2 3">
    <name type="scientific">Aquibacillus halophilus</name>
    <dbReference type="NCBI Taxonomy" id="930132"/>
    <lineage>
        <taxon>Bacteria</taxon>
        <taxon>Bacillati</taxon>
        <taxon>Bacillota</taxon>
        <taxon>Bacilli</taxon>
        <taxon>Bacillales</taxon>
        <taxon>Bacillaceae</taxon>
        <taxon>Aquibacillus</taxon>
    </lineage>
</organism>
<sequence length="82" mass="9273">MDNKKLHLLIILISYPITVLHFIFGDYTIEKLISGISFFLIVTVIYVGVVYLFFKNDIGRKLVMCLLILIGIISILLAITTA</sequence>
<dbReference type="OrthoDB" id="2973361at2"/>
<accession>A0A6A8DFK8</accession>
<feature type="transmembrane region" description="Helical" evidence="1">
    <location>
        <begin position="36"/>
        <end position="54"/>
    </location>
</feature>
<dbReference type="AlphaFoldDB" id="A0A6A8DFK8"/>
<proteinExistence type="predicted"/>
<dbReference type="Proteomes" id="UP000799092">
    <property type="component" value="Unassembled WGS sequence"/>
</dbReference>
<feature type="transmembrane region" description="Helical" evidence="1">
    <location>
        <begin position="61"/>
        <end position="79"/>
    </location>
</feature>
<name>A0A6A8DFK8_9BACI</name>
<keyword evidence="1" id="KW-0812">Transmembrane</keyword>
<feature type="transmembrane region" description="Helical" evidence="1">
    <location>
        <begin position="7"/>
        <end position="24"/>
    </location>
</feature>
<comment type="caution">
    <text evidence="2">The sequence shown here is derived from an EMBL/GenBank/DDBJ whole genome shotgun (WGS) entry which is preliminary data.</text>
</comment>
<evidence type="ECO:0000256" key="1">
    <source>
        <dbReference type="SAM" id="Phobius"/>
    </source>
</evidence>
<evidence type="ECO:0000313" key="2">
    <source>
        <dbReference type="EMBL" id="MRH41637.1"/>
    </source>
</evidence>
<keyword evidence="1" id="KW-0472">Membrane</keyword>